<dbReference type="Gene3D" id="1.10.10.10">
    <property type="entry name" value="Winged helix-like DNA-binding domain superfamily/Winged helix DNA-binding domain"/>
    <property type="match status" value="1"/>
</dbReference>
<evidence type="ECO:0000256" key="3">
    <source>
        <dbReference type="ARBA" id="ARBA00023163"/>
    </source>
</evidence>
<dbReference type="Pfam" id="PF13545">
    <property type="entry name" value="HTH_Crp_2"/>
    <property type="match status" value="1"/>
</dbReference>
<dbReference type="SMART" id="SM00100">
    <property type="entry name" value="cNMP"/>
    <property type="match status" value="1"/>
</dbReference>
<protein>
    <submittedName>
        <fullName evidence="6">Cyclic nucleotide-binding:Bacterial regulatory protein, Crp</fullName>
    </submittedName>
</protein>
<dbReference type="Proteomes" id="UP000002171">
    <property type="component" value="Unassembled WGS sequence"/>
</dbReference>
<dbReference type="InterPro" id="IPR014710">
    <property type="entry name" value="RmlC-like_jellyroll"/>
</dbReference>
<accession>A0A7U8C931</accession>
<dbReference type="InterPro" id="IPR000595">
    <property type="entry name" value="cNMP-bd_dom"/>
</dbReference>
<evidence type="ECO:0000313" key="7">
    <source>
        <dbReference type="Proteomes" id="UP000002171"/>
    </source>
</evidence>
<dbReference type="PRINTS" id="PR00034">
    <property type="entry name" value="HTHCRP"/>
</dbReference>
<dbReference type="GO" id="GO:0003700">
    <property type="term" value="F:DNA-binding transcription factor activity"/>
    <property type="evidence" value="ECO:0007669"/>
    <property type="project" value="TreeGrafter"/>
</dbReference>
<feature type="domain" description="HTH crp-type" evidence="5">
    <location>
        <begin position="146"/>
        <end position="210"/>
    </location>
</feature>
<keyword evidence="1" id="KW-0805">Transcription regulation</keyword>
<name>A0A7U8C931_NEPCE</name>
<dbReference type="InterPro" id="IPR018490">
    <property type="entry name" value="cNMP-bd_dom_sf"/>
</dbReference>
<dbReference type="OrthoDB" id="9776746at2"/>
<keyword evidence="3" id="KW-0804">Transcription</keyword>
<keyword evidence="2" id="KW-0238">DNA-binding</keyword>
<dbReference type="SUPFAM" id="SSF51206">
    <property type="entry name" value="cAMP-binding domain-like"/>
    <property type="match status" value="1"/>
</dbReference>
<proteinExistence type="predicted"/>
<evidence type="ECO:0000256" key="2">
    <source>
        <dbReference type="ARBA" id="ARBA00023125"/>
    </source>
</evidence>
<gene>
    <name evidence="6" type="ORF">MED92_06951</name>
</gene>
<dbReference type="SUPFAM" id="SSF46785">
    <property type="entry name" value="Winged helix' DNA-binding domain"/>
    <property type="match status" value="1"/>
</dbReference>
<dbReference type="SMART" id="SM00419">
    <property type="entry name" value="HTH_CRP"/>
    <property type="match status" value="1"/>
</dbReference>
<dbReference type="InterPro" id="IPR036390">
    <property type="entry name" value="WH_DNA-bd_sf"/>
</dbReference>
<dbReference type="PROSITE" id="PS51063">
    <property type="entry name" value="HTH_CRP_2"/>
    <property type="match status" value="1"/>
</dbReference>
<organism evidence="6 7">
    <name type="scientific">Neptuniibacter caesariensis</name>
    <dbReference type="NCBI Taxonomy" id="207954"/>
    <lineage>
        <taxon>Bacteria</taxon>
        <taxon>Pseudomonadati</taxon>
        <taxon>Pseudomonadota</taxon>
        <taxon>Gammaproteobacteria</taxon>
        <taxon>Oceanospirillales</taxon>
        <taxon>Oceanospirillaceae</taxon>
        <taxon>Neptuniibacter</taxon>
    </lineage>
</organism>
<evidence type="ECO:0000259" key="4">
    <source>
        <dbReference type="PROSITE" id="PS50042"/>
    </source>
</evidence>
<evidence type="ECO:0000259" key="5">
    <source>
        <dbReference type="PROSITE" id="PS51063"/>
    </source>
</evidence>
<dbReference type="PANTHER" id="PTHR24567">
    <property type="entry name" value="CRP FAMILY TRANSCRIPTIONAL REGULATORY PROTEIN"/>
    <property type="match status" value="1"/>
</dbReference>
<dbReference type="Gene3D" id="2.60.120.10">
    <property type="entry name" value="Jelly Rolls"/>
    <property type="match status" value="1"/>
</dbReference>
<dbReference type="GO" id="GO:0003677">
    <property type="term" value="F:DNA binding"/>
    <property type="evidence" value="ECO:0007669"/>
    <property type="project" value="UniProtKB-KW"/>
</dbReference>
<comment type="caution">
    <text evidence="6">The sequence shown here is derived from an EMBL/GenBank/DDBJ whole genome shotgun (WGS) entry which is preliminary data.</text>
</comment>
<dbReference type="EMBL" id="AAOW01000001">
    <property type="protein sequence ID" value="EAR62836.1"/>
    <property type="molecule type" value="Genomic_DNA"/>
</dbReference>
<dbReference type="Pfam" id="PF00027">
    <property type="entry name" value="cNMP_binding"/>
    <property type="match status" value="1"/>
</dbReference>
<evidence type="ECO:0000313" key="6">
    <source>
        <dbReference type="EMBL" id="EAR62836.1"/>
    </source>
</evidence>
<dbReference type="RefSeq" id="WP_007021854.1">
    <property type="nucleotide sequence ID" value="NZ_CH724126.1"/>
</dbReference>
<dbReference type="PANTHER" id="PTHR24567:SF26">
    <property type="entry name" value="REGULATORY PROTEIN YEIL"/>
    <property type="match status" value="1"/>
</dbReference>
<dbReference type="AlphaFoldDB" id="A0A7U8C931"/>
<sequence>MPEALLQRYPELSQLDPQGQQLIAQAQQLRIPANAVIFRQGDLCNNFILVTSGTVKVLARGANGRELVLYRIEDKGSCVLTTSCLLGRQIYPAEGIAETDVEAFLLPADAFEKALAQSPILRQFIFSSYAHPLSDMIELVQSIAFESIESRLVEYLLAHTDERMEINCSHQTIADELGTAREVISRQLKKLEQQQLVQLERGRIRICDLEQLNSVT</sequence>
<dbReference type="CDD" id="cd00038">
    <property type="entry name" value="CAP_ED"/>
    <property type="match status" value="1"/>
</dbReference>
<feature type="domain" description="Cyclic nucleotide-binding" evidence="4">
    <location>
        <begin position="21"/>
        <end position="132"/>
    </location>
</feature>
<dbReference type="InterPro" id="IPR012318">
    <property type="entry name" value="HTH_CRP"/>
</dbReference>
<keyword evidence="7" id="KW-1185">Reference proteome</keyword>
<evidence type="ECO:0000256" key="1">
    <source>
        <dbReference type="ARBA" id="ARBA00023015"/>
    </source>
</evidence>
<dbReference type="PROSITE" id="PS50042">
    <property type="entry name" value="CNMP_BINDING_3"/>
    <property type="match status" value="1"/>
</dbReference>
<dbReference type="InterPro" id="IPR050397">
    <property type="entry name" value="Env_Response_Regulators"/>
</dbReference>
<reference evidence="6 7" key="1">
    <citation type="submission" date="2006-02" db="EMBL/GenBank/DDBJ databases">
        <authorList>
            <person name="Pinhassi J."/>
            <person name="Pedros-Alio C."/>
            <person name="Ferriera S."/>
            <person name="Johnson J."/>
            <person name="Kravitz S."/>
            <person name="Halpern A."/>
            <person name="Remington K."/>
            <person name="Beeson K."/>
            <person name="Tran B."/>
            <person name="Rogers Y.-H."/>
            <person name="Friedman R."/>
            <person name="Venter J.C."/>
        </authorList>
    </citation>
    <scope>NUCLEOTIDE SEQUENCE [LARGE SCALE GENOMIC DNA]</scope>
    <source>
        <strain evidence="6 7">MED92</strain>
    </source>
</reference>
<dbReference type="CDD" id="cd00092">
    <property type="entry name" value="HTH_CRP"/>
    <property type="match status" value="1"/>
</dbReference>
<dbReference type="InterPro" id="IPR036388">
    <property type="entry name" value="WH-like_DNA-bd_sf"/>
</dbReference>
<dbReference type="GO" id="GO:0005829">
    <property type="term" value="C:cytosol"/>
    <property type="evidence" value="ECO:0007669"/>
    <property type="project" value="TreeGrafter"/>
</dbReference>